<dbReference type="RefSeq" id="WP_060108119.1">
    <property type="nucleotide sequence ID" value="NZ_LPEQ01000113.1"/>
</dbReference>
<sequence length="132" mass="14518">MNERQAIDLASQHGIPVTTDRRTANGVSFAVGPITIYRSLDSRDWYIGSSLVAYRRGDAMEVAVNRIAATKAAALVEHMGIAEISADTSGLPQTVFRTPDTDGWTNTNALASILNQRNCEVFVTMLPRRYFL</sequence>
<keyword evidence="2" id="KW-1185">Reference proteome</keyword>
<dbReference type="Proteomes" id="UP000062317">
    <property type="component" value="Unassembled WGS sequence"/>
</dbReference>
<dbReference type="EMBL" id="LPEQ01000113">
    <property type="protein sequence ID" value="KVV40796.1"/>
    <property type="molecule type" value="Genomic_DNA"/>
</dbReference>
<proteinExistence type="predicted"/>
<gene>
    <name evidence="1" type="ORF">WT27_12755</name>
</gene>
<dbReference type="AlphaFoldDB" id="A0A125BPM0"/>
<evidence type="ECO:0000313" key="2">
    <source>
        <dbReference type="Proteomes" id="UP000062317"/>
    </source>
</evidence>
<comment type="caution">
    <text evidence="1">The sequence shown here is derived from an EMBL/GenBank/DDBJ whole genome shotgun (WGS) entry which is preliminary data.</text>
</comment>
<name>A0A125BPM0_9BURK</name>
<organism evidence="1 2">
    <name type="scientific">Burkholderia territorii</name>
    <dbReference type="NCBI Taxonomy" id="1503055"/>
    <lineage>
        <taxon>Bacteria</taxon>
        <taxon>Pseudomonadati</taxon>
        <taxon>Pseudomonadota</taxon>
        <taxon>Betaproteobacteria</taxon>
        <taxon>Burkholderiales</taxon>
        <taxon>Burkholderiaceae</taxon>
        <taxon>Burkholderia</taxon>
        <taxon>Burkholderia cepacia complex</taxon>
    </lineage>
</organism>
<accession>A0A125BPM0</accession>
<evidence type="ECO:0000313" key="1">
    <source>
        <dbReference type="EMBL" id="KVV40796.1"/>
    </source>
</evidence>
<protein>
    <submittedName>
        <fullName evidence="1">Uncharacterized protein</fullName>
    </submittedName>
</protein>
<reference evidence="1 2" key="1">
    <citation type="submission" date="2015-11" db="EMBL/GenBank/DDBJ databases">
        <title>Expanding the genomic diversity of Burkholderia species for the development of highly accurate diagnostics.</title>
        <authorList>
            <person name="Sahl J."/>
            <person name="Keim P."/>
            <person name="Wagner D."/>
        </authorList>
    </citation>
    <scope>NUCLEOTIDE SEQUENCE [LARGE SCALE GENOMIC DNA]</scope>
    <source>
        <strain evidence="1 2">MSMB1301WGS</strain>
    </source>
</reference>